<dbReference type="Pfam" id="PF13041">
    <property type="entry name" value="PPR_2"/>
    <property type="match status" value="2"/>
</dbReference>
<feature type="repeat" description="PPR" evidence="2">
    <location>
        <begin position="169"/>
        <end position="203"/>
    </location>
</feature>
<dbReference type="NCBIfam" id="TIGR00756">
    <property type="entry name" value="PPR"/>
    <property type="match status" value="6"/>
</dbReference>
<dbReference type="PROSITE" id="PS51375">
    <property type="entry name" value="PPR"/>
    <property type="match status" value="6"/>
</dbReference>
<feature type="repeat" description="PPR" evidence="2">
    <location>
        <begin position="309"/>
        <end position="343"/>
    </location>
</feature>
<evidence type="ECO:0000256" key="1">
    <source>
        <dbReference type="ARBA" id="ARBA00022737"/>
    </source>
</evidence>
<dbReference type="Pfam" id="PF01535">
    <property type="entry name" value="PPR"/>
    <property type="match status" value="2"/>
</dbReference>
<organism evidence="3">
    <name type="scientific">Rhodosorus marinus</name>
    <dbReference type="NCBI Taxonomy" id="101924"/>
    <lineage>
        <taxon>Eukaryota</taxon>
        <taxon>Rhodophyta</taxon>
        <taxon>Stylonematophyceae</taxon>
        <taxon>Stylonematales</taxon>
        <taxon>Stylonemataceae</taxon>
        <taxon>Rhodosorus</taxon>
    </lineage>
</organism>
<evidence type="ECO:0000313" key="3">
    <source>
        <dbReference type="EMBL" id="CAE0066163.1"/>
    </source>
</evidence>
<protein>
    <recommendedName>
        <fullName evidence="4">Pentacotripeptide-repeat region of PRORP domain-containing protein</fullName>
    </recommendedName>
</protein>
<dbReference type="AlphaFoldDB" id="A0A7S3EPU4"/>
<dbReference type="PANTHER" id="PTHR47447">
    <property type="entry name" value="OS03G0856100 PROTEIN"/>
    <property type="match status" value="1"/>
</dbReference>
<dbReference type="InterPro" id="IPR002885">
    <property type="entry name" value="PPR_rpt"/>
</dbReference>
<sequence>MCLGFGVSSVGGAPVSRGRKAATGRTRRVGGTGACMALAQSNPPPPNSGQGRYLGRSSLNHSGEVPVDRIQLEDSIETMLDHGLVQNALGMALEAQNSGRLRTREFNSILDRLGKCGRHEDATLFFETLPAMHDVASYSIMISMNAKNNMAFEAEQFFNRMVDKGVTPNAFTYSALIQALGRQRRFSDAKAVFRSMHSNGVVPNVVAYNAIIKAYSSSNAIEEAFSVAKEMSEVGRRPDVVTYGTLIDACAKERDVQRAFKVYEEMRACLILPTAVCYVSLIDACGRSNRPNRAFDVMELMKADGVKPYSEVYNAMISVFAKHRMVDEAFQMYEEMRRNAVPPCQVCFICWK</sequence>
<gene>
    <name evidence="3" type="ORF">RMAR00112_LOCUS34235</name>
</gene>
<feature type="repeat" description="PPR" evidence="2">
    <location>
        <begin position="134"/>
        <end position="168"/>
    </location>
</feature>
<keyword evidence="1" id="KW-0677">Repeat</keyword>
<evidence type="ECO:0008006" key="4">
    <source>
        <dbReference type="Google" id="ProtNLM"/>
    </source>
</evidence>
<feature type="repeat" description="PPR" evidence="2">
    <location>
        <begin position="274"/>
        <end position="308"/>
    </location>
</feature>
<name>A0A7S3EPU4_9RHOD</name>
<proteinExistence type="predicted"/>
<accession>A0A7S3EPU4</accession>
<dbReference type="EMBL" id="HBHW01044092">
    <property type="protein sequence ID" value="CAE0066163.1"/>
    <property type="molecule type" value="Transcribed_RNA"/>
</dbReference>
<dbReference type="PANTHER" id="PTHR47447:SF21">
    <property type="entry name" value="PENTACOTRIPEPTIDE-REPEAT REGION OF PRORP DOMAIN-CONTAINING PROTEIN"/>
    <property type="match status" value="1"/>
</dbReference>
<dbReference type="InterPro" id="IPR011990">
    <property type="entry name" value="TPR-like_helical_dom_sf"/>
</dbReference>
<reference evidence="3" key="1">
    <citation type="submission" date="2021-01" db="EMBL/GenBank/DDBJ databases">
        <authorList>
            <person name="Corre E."/>
            <person name="Pelletier E."/>
            <person name="Niang G."/>
            <person name="Scheremetjew M."/>
            <person name="Finn R."/>
            <person name="Kale V."/>
            <person name="Holt S."/>
            <person name="Cochrane G."/>
            <person name="Meng A."/>
            <person name="Brown T."/>
            <person name="Cohen L."/>
        </authorList>
    </citation>
    <scope>NUCLEOTIDE SEQUENCE</scope>
    <source>
        <strain evidence="3">CCMP 769</strain>
    </source>
</reference>
<dbReference type="Gene3D" id="1.25.40.10">
    <property type="entry name" value="Tetratricopeptide repeat domain"/>
    <property type="match status" value="2"/>
</dbReference>
<evidence type="ECO:0000256" key="2">
    <source>
        <dbReference type="PROSITE-ProRule" id="PRU00708"/>
    </source>
</evidence>
<feature type="repeat" description="PPR" evidence="2">
    <location>
        <begin position="239"/>
        <end position="273"/>
    </location>
</feature>
<feature type="repeat" description="PPR" evidence="2">
    <location>
        <begin position="204"/>
        <end position="238"/>
    </location>
</feature>